<dbReference type="Pfam" id="PF07261">
    <property type="entry name" value="DnaB_2"/>
    <property type="match status" value="1"/>
</dbReference>
<dbReference type="InterPro" id="IPR006343">
    <property type="entry name" value="DnaB/C_C"/>
</dbReference>
<evidence type="ECO:0000313" key="4">
    <source>
        <dbReference type="Proteomes" id="UP000051841"/>
    </source>
</evidence>
<dbReference type="AlphaFoldDB" id="A0A0R2HLV2"/>
<protein>
    <recommendedName>
        <fullName evidence="2">DnaB/C C-terminal domain-containing protein</fullName>
    </recommendedName>
</protein>
<accession>A0A0R2HLV2</accession>
<dbReference type="PANTHER" id="PTHR37293:SF5">
    <property type="entry name" value="DNA REPLICATION PROTEIN"/>
    <property type="match status" value="1"/>
</dbReference>
<dbReference type="Proteomes" id="UP000051841">
    <property type="component" value="Unassembled WGS sequence"/>
</dbReference>
<evidence type="ECO:0000256" key="1">
    <source>
        <dbReference type="ARBA" id="ARBA00093462"/>
    </source>
</evidence>
<dbReference type="InterPro" id="IPR053162">
    <property type="entry name" value="DnaD"/>
</dbReference>
<dbReference type="Gene3D" id="1.10.10.10">
    <property type="entry name" value="Winged helix-like DNA-binding domain superfamily/Winged helix DNA-binding domain"/>
    <property type="match status" value="1"/>
</dbReference>
<keyword evidence="4" id="KW-1185">Reference proteome</keyword>
<dbReference type="RefSeq" id="WP_029070752.1">
    <property type="nucleotide sequence ID" value="NZ_JNKN01000001.1"/>
</dbReference>
<reference evidence="3 4" key="1">
    <citation type="journal article" date="2015" name="Genome Announc.">
        <title>Expanding the biotechnology potential of lactobacilli through comparative genomics of 213 strains and associated genera.</title>
        <authorList>
            <person name="Sun Z."/>
            <person name="Harris H.M."/>
            <person name="McCann A."/>
            <person name="Guo C."/>
            <person name="Argimon S."/>
            <person name="Zhang W."/>
            <person name="Yang X."/>
            <person name="Jeffery I.B."/>
            <person name="Cooney J.C."/>
            <person name="Kagawa T.F."/>
            <person name="Liu W."/>
            <person name="Song Y."/>
            <person name="Salvetti E."/>
            <person name="Wrobel A."/>
            <person name="Rasinkangas P."/>
            <person name="Parkhill J."/>
            <person name="Rea M.C."/>
            <person name="O'Sullivan O."/>
            <person name="Ritari J."/>
            <person name="Douillard F.P."/>
            <person name="Paul Ross R."/>
            <person name="Yang R."/>
            <person name="Briner A.E."/>
            <person name="Felis G.E."/>
            <person name="de Vos W.M."/>
            <person name="Barrangou R."/>
            <person name="Klaenhammer T.R."/>
            <person name="Caufield P.W."/>
            <person name="Cui Y."/>
            <person name="Zhang H."/>
            <person name="O'Toole P.W."/>
        </authorList>
    </citation>
    <scope>NUCLEOTIDE SEQUENCE [LARGE SCALE GENOMIC DNA]</scope>
    <source>
        <strain evidence="3 4">DSM 20405</strain>
    </source>
</reference>
<feature type="domain" description="DnaB/C C-terminal" evidence="2">
    <location>
        <begin position="108"/>
        <end position="176"/>
    </location>
</feature>
<dbReference type="PANTHER" id="PTHR37293">
    <property type="entry name" value="PHAGE REPLICATION PROTEIN-RELATED"/>
    <property type="match status" value="1"/>
</dbReference>
<dbReference type="NCBIfam" id="TIGR01446">
    <property type="entry name" value="DnaD_dom"/>
    <property type="match status" value="1"/>
</dbReference>
<comment type="similarity">
    <text evidence="1">Belongs to the DnaB/DnaD family.</text>
</comment>
<dbReference type="InterPro" id="IPR034829">
    <property type="entry name" value="DnaD-like_sf"/>
</dbReference>
<evidence type="ECO:0000259" key="2">
    <source>
        <dbReference type="Pfam" id="PF07261"/>
    </source>
</evidence>
<dbReference type="SUPFAM" id="SSF158499">
    <property type="entry name" value="DnaD domain-like"/>
    <property type="match status" value="1"/>
</dbReference>
<comment type="caution">
    <text evidence="3">The sequence shown here is derived from an EMBL/GenBank/DDBJ whole genome shotgun (WGS) entry which is preliminary data.</text>
</comment>
<name>A0A0R2HLV2_9FIRM</name>
<dbReference type="Gene3D" id="1.10.10.630">
    <property type="entry name" value="DnaD domain-like"/>
    <property type="match status" value="1"/>
</dbReference>
<dbReference type="EMBL" id="JQBL01000005">
    <property type="protein sequence ID" value="KRN50807.1"/>
    <property type="molecule type" value="Genomic_DNA"/>
</dbReference>
<organism evidence="3 4">
    <name type="scientific">Kandleria vitulina DSM 20405</name>
    <dbReference type="NCBI Taxonomy" id="1410657"/>
    <lineage>
        <taxon>Bacteria</taxon>
        <taxon>Bacillati</taxon>
        <taxon>Bacillota</taxon>
        <taxon>Erysipelotrichia</taxon>
        <taxon>Erysipelotrichales</taxon>
        <taxon>Coprobacillaceae</taxon>
        <taxon>Kandleria</taxon>
    </lineage>
</organism>
<evidence type="ECO:0000313" key="3">
    <source>
        <dbReference type="EMBL" id="KRN50807.1"/>
    </source>
</evidence>
<gene>
    <name evidence="3" type="ORF">IV49_GL001623</name>
</gene>
<proteinExistence type="inferred from homology"/>
<dbReference type="PATRIC" id="fig|1410657.5.peg.1675"/>
<dbReference type="InterPro" id="IPR036388">
    <property type="entry name" value="WH-like_DNA-bd_sf"/>
</dbReference>
<sequence>MNLDIIDYGCVDWNTLLLVKGKQLNLTDEDIHILMLMMTCHKLNIRPITPQCLSRYSSLALSRIDEIMLKLINGHFVNRCNGQLDFKPIQMKLLDEKEEKKEDVNLVSFFEESFGRSLSVTEIGFINDFKRSGYDDEMIMDAVKEAVKANVKNFRYVERILQNWSEYGKVIKTKEEESVSSFSDEVKDFKWWG</sequence>